<dbReference type="SUPFAM" id="SSF52540">
    <property type="entry name" value="P-loop containing nucleoside triphosphate hydrolases"/>
    <property type="match status" value="1"/>
</dbReference>
<reference evidence="10 11" key="1">
    <citation type="journal article" date="2013" name="Antonie Van Leeuwenhoek">
        <title>Echinimonas agarilytica gen. nov., sp. nov., a new gammaproteobacterium isolated from the sea urchin Strongylocentrotus intermedius.</title>
        <authorList>
            <person name="Nedashkovskaya O.I."/>
            <person name="Stenkova A.M."/>
            <person name="Zhukova N.V."/>
            <person name="Van Trappen S."/>
            <person name="Lee J.S."/>
            <person name="Kim S.B."/>
        </authorList>
    </citation>
    <scope>NUCLEOTIDE SEQUENCE [LARGE SCALE GENOMIC DNA]</scope>
    <source>
        <strain evidence="10 11">KMM 6351</strain>
    </source>
</reference>
<evidence type="ECO:0000256" key="3">
    <source>
        <dbReference type="ARBA" id="ARBA00022741"/>
    </source>
</evidence>
<keyword evidence="2 7" id="KW-0812">Transmembrane</keyword>
<evidence type="ECO:0000256" key="7">
    <source>
        <dbReference type="SAM" id="Phobius"/>
    </source>
</evidence>
<keyword evidence="6 7" id="KW-0472">Membrane</keyword>
<protein>
    <submittedName>
        <fullName evidence="10">ATP-binding cassette domain-containing protein</fullName>
    </submittedName>
</protein>
<dbReference type="PANTHER" id="PTHR24221:SF261">
    <property type="entry name" value="GLUTATHIONE_L-CYSTEINE TRANSPORT SYSTEM ATP-BINDING_PERMEASE PROTEIN CYDD"/>
    <property type="match status" value="1"/>
</dbReference>
<dbReference type="Gene3D" id="1.20.1560.10">
    <property type="entry name" value="ABC transporter type 1, transmembrane domain"/>
    <property type="match status" value="1"/>
</dbReference>
<evidence type="ECO:0000256" key="4">
    <source>
        <dbReference type="ARBA" id="ARBA00022840"/>
    </source>
</evidence>
<evidence type="ECO:0000256" key="2">
    <source>
        <dbReference type="ARBA" id="ARBA00022692"/>
    </source>
</evidence>
<feature type="transmembrane region" description="Helical" evidence="7">
    <location>
        <begin position="156"/>
        <end position="175"/>
    </location>
</feature>
<dbReference type="Pfam" id="PF00005">
    <property type="entry name" value="ABC_tran"/>
    <property type="match status" value="1"/>
</dbReference>
<dbReference type="EMBL" id="JAMQGP010000006">
    <property type="protein sequence ID" value="MCM2680466.1"/>
    <property type="molecule type" value="Genomic_DNA"/>
</dbReference>
<gene>
    <name evidence="10" type="ORF">NAF29_12420</name>
</gene>
<dbReference type="InterPro" id="IPR003593">
    <property type="entry name" value="AAA+_ATPase"/>
</dbReference>
<dbReference type="InterPro" id="IPR003439">
    <property type="entry name" value="ABC_transporter-like_ATP-bd"/>
</dbReference>
<dbReference type="GO" id="GO:0005886">
    <property type="term" value="C:plasma membrane"/>
    <property type="evidence" value="ECO:0007669"/>
    <property type="project" value="UniProtKB-SubCell"/>
</dbReference>
<dbReference type="Gene3D" id="3.40.50.300">
    <property type="entry name" value="P-loop containing nucleotide triphosphate hydrolases"/>
    <property type="match status" value="1"/>
</dbReference>
<dbReference type="InterPro" id="IPR036640">
    <property type="entry name" value="ABC1_TM_sf"/>
</dbReference>
<feature type="transmembrane region" description="Helical" evidence="7">
    <location>
        <begin position="255"/>
        <end position="280"/>
    </location>
</feature>
<evidence type="ECO:0000259" key="9">
    <source>
        <dbReference type="PROSITE" id="PS50929"/>
    </source>
</evidence>
<dbReference type="AlphaFoldDB" id="A0AA41W8V3"/>
<dbReference type="SUPFAM" id="SSF90123">
    <property type="entry name" value="ABC transporter transmembrane region"/>
    <property type="match status" value="1"/>
</dbReference>
<organism evidence="10 11">
    <name type="scientific">Echinimonas agarilytica</name>
    <dbReference type="NCBI Taxonomy" id="1215918"/>
    <lineage>
        <taxon>Bacteria</taxon>
        <taxon>Pseudomonadati</taxon>
        <taxon>Pseudomonadota</taxon>
        <taxon>Gammaproteobacteria</taxon>
        <taxon>Alteromonadales</taxon>
        <taxon>Echinimonadaceae</taxon>
        <taxon>Echinimonas</taxon>
    </lineage>
</organism>
<proteinExistence type="predicted"/>
<dbReference type="PROSITE" id="PS50893">
    <property type="entry name" value="ABC_TRANSPORTER_2"/>
    <property type="match status" value="1"/>
</dbReference>
<keyword evidence="3" id="KW-0547">Nucleotide-binding</keyword>
<dbReference type="InterPro" id="IPR011527">
    <property type="entry name" value="ABC1_TM_dom"/>
</dbReference>
<dbReference type="Proteomes" id="UP001165393">
    <property type="component" value="Unassembled WGS sequence"/>
</dbReference>
<accession>A0AA41W8V3</accession>
<sequence length="568" mass="64035">MAEQNIADKGSHVSPDEERELLGWIKQQGKQFKKRLNILVLLGVMIFAIKVGAMWLLASLLSDIIIARSPLESSAIAPLMLCFVAQSMLVFSKNSYQASTEKRINLHYFATLESELNQQSLALIRQYPIANWQSFFLERIPALASFYTDYQVQKTIASLVPILVTAVVFSISWLIGLILIISAPLIPFFMWIMGMGAATAHRHHFTAIDRLNHMFLDRLRGQQVLYLFDRSSTEYKRFKRASVELKHRTMKVVRIAFMSATVLDFLSTVAMALVAVLVGFSLLGEVRFGSWEQGLDFQHGLFLLLMTPLFFAELKLLGRFYHTKSEAIGAAHELHSIIDSPAHVFDTFDAHLKALKIPKSTIYDRHGESILENQSLRILAGDKVIIQGASGSGKSVMLEALLGLRPIQPRNPDSEFVAFKREDVSWLGQQAVIRADSIRDNLTLGCAFSDDQIWQVLERVDMRNWVAELPGQLHFKLGEKPPISGGQAQRLALARVLLFDKPIVMLDEPTAHLTHDQHLRLSALLQTTLADKTVIWVTHKPVDDAWFSQRWQIDKNACVVPVSNKGRS</sequence>
<keyword evidence="11" id="KW-1185">Reference proteome</keyword>
<comment type="caution">
    <text evidence="10">The sequence shown here is derived from an EMBL/GenBank/DDBJ whole genome shotgun (WGS) entry which is preliminary data.</text>
</comment>
<feature type="domain" description="ABC transporter" evidence="8">
    <location>
        <begin position="352"/>
        <end position="568"/>
    </location>
</feature>
<evidence type="ECO:0000256" key="6">
    <source>
        <dbReference type="ARBA" id="ARBA00023136"/>
    </source>
</evidence>
<feature type="transmembrane region" description="Helical" evidence="7">
    <location>
        <begin position="73"/>
        <end position="92"/>
    </location>
</feature>
<dbReference type="GO" id="GO:0140359">
    <property type="term" value="F:ABC-type transporter activity"/>
    <property type="evidence" value="ECO:0007669"/>
    <property type="project" value="InterPro"/>
</dbReference>
<dbReference type="InterPro" id="IPR017871">
    <property type="entry name" value="ABC_transporter-like_CS"/>
</dbReference>
<keyword evidence="5 7" id="KW-1133">Transmembrane helix</keyword>
<dbReference type="Pfam" id="PF00664">
    <property type="entry name" value="ABC_membrane"/>
    <property type="match status" value="1"/>
</dbReference>
<name>A0AA41W8V3_9GAMM</name>
<dbReference type="PROSITE" id="PS00211">
    <property type="entry name" value="ABC_TRANSPORTER_1"/>
    <property type="match status" value="1"/>
</dbReference>
<feature type="transmembrane region" description="Helical" evidence="7">
    <location>
        <begin position="36"/>
        <end position="61"/>
    </location>
</feature>
<dbReference type="InterPro" id="IPR039421">
    <property type="entry name" value="Type_1_exporter"/>
</dbReference>
<evidence type="ECO:0000256" key="5">
    <source>
        <dbReference type="ARBA" id="ARBA00022989"/>
    </source>
</evidence>
<evidence type="ECO:0000313" key="10">
    <source>
        <dbReference type="EMBL" id="MCM2680466.1"/>
    </source>
</evidence>
<comment type="subcellular location">
    <subcellularLocation>
        <location evidence="1">Cell membrane</location>
        <topology evidence="1">Multi-pass membrane protein</topology>
    </subcellularLocation>
</comment>
<dbReference type="RefSeq" id="WP_251261906.1">
    <property type="nucleotide sequence ID" value="NZ_JAMQGP010000006.1"/>
</dbReference>
<dbReference type="CDD" id="cd18584">
    <property type="entry name" value="ABC_6TM_AarD_CydD"/>
    <property type="match status" value="1"/>
</dbReference>
<evidence type="ECO:0000313" key="11">
    <source>
        <dbReference type="Proteomes" id="UP001165393"/>
    </source>
</evidence>
<keyword evidence="4 10" id="KW-0067">ATP-binding</keyword>
<dbReference type="InterPro" id="IPR027417">
    <property type="entry name" value="P-loop_NTPase"/>
</dbReference>
<feature type="domain" description="ABC transmembrane type-1" evidence="9">
    <location>
        <begin position="38"/>
        <end position="326"/>
    </location>
</feature>
<evidence type="ECO:0000259" key="8">
    <source>
        <dbReference type="PROSITE" id="PS50893"/>
    </source>
</evidence>
<dbReference type="GO" id="GO:0016887">
    <property type="term" value="F:ATP hydrolysis activity"/>
    <property type="evidence" value="ECO:0007669"/>
    <property type="project" value="InterPro"/>
</dbReference>
<dbReference type="PANTHER" id="PTHR24221">
    <property type="entry name" value="ATP-BINDING CASSETTE SUB-FAMILY B"/>
    <property type="match status" value="1"/>
</dbReference>
<feature type="transmembrane region" description="Helical" evidence="7">
    <location>
        <begin position="181"/>
        <end position="200"/>
    </location>
</feature>
<dbReference type="GO" id="GO:0005524">
    <property type="term" value="F:ATP binding"/>
    <property type="evidence" value="ECO:0007669"/>
    <property type="project" value="UniProtKB-KW"/>
</dbReference>
<dbReference type="SMART" id="SM00382">
    <property type="entry name" value="AAA"/>
    <property type="match status" value="1"/>
</dbReference>
<dbReference type="GO" id="GO:0034040">
    <property type="term" value="F:ATPase-coupled lipid transmembrane transporter activity"/>
    <property type="evidence" value="ECO:0007669"/>
    <property type="project" value="TreeGrafter"/>
</dbReference>
<dbReference type="PROSITE" id="PS50929">
    <property type="entry name" value="ABC_TM1F"/>
    <property type="match status" value="1"/>
</dbReference>
<evidence type="ECO:0000256" key="1">
    <source>
        <dbReference type="ARBA" id="ARBA00004651"/>
    </source>
</evidence>